<proteinExistence type="predicted"/>
<dbReference type="GO" id="GO:0004664">
    <property type="term" value="F:prephenate dehydratase activity"/>
    <property type="evidence" value="ECO:0007669"/>
    <property type="project" value="UniProtKB-EC"/>
</dbReference>
<dbReference type="CDD" id="cd13631">
    <property type="entry name" value="PBP2_Ct-PDT_like"/>
    <property type="match status" value="1"/>
</dbReference>
<dbReference type="PROSITE" id="PS00857">
    <property type="entry name" value="PREPHENATE_DEHYDR_1"/>
    <property type="match status" value="1"/>
</dbReference>
<reference evidence="9 10" key="1">
    <citation type="journal article" date="2014" name="Antonie Van Leeuwenhoek">
        <title>Roseivivax atlanticus sp. nov., isolated from surface seawater of the Atlantic Ocean.</title>
        <authorList>
            <person name="Li G."/>
            <person name="Lai Q."/>
            <person name="Liu X."/>
            <person name="Sun F."/>
            <person name="Shao Z."/>
        </authorList>
    </citation>
    <scope>NUCLEOTIDE SEQUENCE [LARGE SCALE GENOMIC DNA]</scope>
    <source>
        <strain evidence="9 10">22II-s10s</strain>
    </source>
</reference>
<dbReference type="SUPFAM" id="SSF55021">
    <property type="entry name" value="ACT-like"/>
    <property type="match status" value="1"/>
</dbReference>
<dbReference type="PANTHER" id="PTHR21022:SF19">
    <property type="entry name" value="PREPHENATE DEHYDRATASE-RELATED"/>
    <property type="match status" value="1"/>
</dbReference>
<keyword evidence="10" id="KW-1185">Reference proteome</keyword>
<comment type="catalytic activity">
    <reaction evidence="7">
        <text>prephenate + H(+) = 3-phenylpyruvate + CO2 + H2O</text>
        <dbReference type="Rhea" id="RHEA:21648"/>
        <dbReference type="ChEBI" id="CHEBI:15377"/>
        <dbReference type="ChEBI" id="CHEBI:15378"/>
        <dbReference type="ChEBI" id="CHEBI:16526"/>
        <dbReference type="ChEBI" id="CHEBI:18005"/>
        <dbReference type="ChEBI" id="CHEBI:29934"/>
        <dbReference type="EC" id="4.2.1.51"/>
    </reaction>
</comment>
<dbReference type="InterPro" id="IPR018528">
    <property type="entry name" value="Preph_deHydtase_CS"/>
</dbReference>
<dbReference type="InterPro" id="IPR045865">
    <property type="entry name" value="ACT-like_dom_sf"/>
</dbReference>
<dbReference type="CDD" id="cd04905">
    <property type="entry name" value="ACT_CM-PDT"/>
    <property type="match status" value="1"/>
</dbReference>
<dbReference type="Gene3D" id="3.30.70.260">
    <property type="match status" value="1"/>
</dbReference>
<dbReference type="OrthoDB" id="9802281at2"/>
<sequence>MTDTPKIAFQGEPGAYSDEACRAARPDHAPMACRTFEDAIDAVRDGTADLAMLPVENSTYGRVADIHRLLPQSGLRIVGEAFVRVHINLLGVPGATLADIREAHSHLVLLPQCGKFLRDNGITGRVSPDNARAAREVAERGDRAHAALASELAADIYGLDVVARHIEDEGTNTTRFLIMSREADLTRRGDHGMLTSFVFRVRSIPAALYKALGGFATNGVNMTKLESYIVDGTFEAAQFYADIEGHPEDPAVQRAFDELSYFTHMMDILGTYPRDAQRP</sequence>
<dbReference type="PROSITE" id="PS51171">
    <property type="entry name" value="PREPHENATE_DEHYDR_3"/>
    <property type="match status" value="1"/>
</dbReference>
<dbReference type="Gene3D" id="3.40.190.10">
    <property type="entry name" value="Periplasmic binding protein-like II"/>
    <property type="match status" value="2"/>
</dbReference>
<evidence type="ECO:0000256" key="7">
    <source>
        <dbReference type="ARBA" id="ARBA00047848"/>
    </source>
</evidence>
<dbReference type="EC" id="4.2.1.51" evidence="2"/>
<dbReference type="NCBIfam" id="NF008866">
    <property type="entry name" value="PRK11899.1"/>
    <property type="match status" value="1"/>
</dbReference>
<evidence type="ECO:0000256" key="3">
    <source>
        <dbReference type="ARBA" id="ARBA00022605"/>
    </source>
</evidence>
<dbReference type="SUPFAM" id="SSF53850">
    <property type="entry name" value="Periplasmic binding protein-like II"/>
    <property type="match status" value="1"/>
</dbReference>
<comment type="pathway">
    <text evidence="1">Amino-acid biosynthesis; L-phenylalanine biosynthesis; phenylpyruvate from prephenate: step 1/1.</text>
</comment>
<dbReference type="Pfam" id="PF00800">
    <property type="entry name" value="PDT"/>
    <property type="match status" value="1"/>
</dbReference>
<evidence type="ECO:0000313" key="9">
    <source>
        <dbReference type="EMBL" id="ETW11342.1"/>
    </source>
</evidence>
<evidence type="ECO:0000256" key="5">
    <source>
        <dbReference type="ARBA" id="ARBA00023222"/>
    </source>
</evidence>
<protein>
    <recommendedName>
        <fullName evidence="2">prephenate dehydratase</fullName>
        <ecNumber evidence="2">4.2.1.51</ecNumber>
    </recommendedName>
</protein>
<dbReference type="UniPathway" id="UPA00121">
    <property type="reaction ID" value="UER00345"/>
</dbReference>
<evidence type="ECO:0000256" key="4">
    <source>
        <dbReference type="ARBA" id="ARBA00023141"/>
    </source>
</evidence>
<feature type="domain" description="Prephenate dehydratase" evidence="8">
    <location>
        <begin position="6"/>
        <end position="181"/>
    </location>
</feature>
<keyword evidence="4" id="KW-0057">Aromatic amino acid biosynthesis</keyword>
<evidence type="ECO:0000313" key="10">
    <source>
        <dbReference type="Proteomes" id="UP000019063"/>
    </source>
</evidence>
<comment type="caution">
    <text evidence="9">The sequence shown here is derived from an EMBL/GenBank/DDBJ whole genome shotgun (WGS) entry which is preliminary data.</text>
</comment>
<dbReference type="eggNOG" id="COG0077">
    <property type="taxonomic scope" value="Bacteria"/>
</dbReference>
<name>W4HF04_9RHOB</name>
<dbReference type="GO" id="GO:0009094">
    <property type="term" value="P:L-phenylalanine biosynthetic process"/>
    <property type="evidence" value="ECO:0007669"/>
    <property type="project" value="UniProtKB-UniPathway"/>
</dbReference>
<gene>
    <name evidence="9" type="ORF">ATO8_17780</name>
</gene>
<keyword evidence="3" id="KW-0028">Amino-acid biosynthesis</keyword>
<dbReference type="InterPro" id="IPR001086">
    <property type="entry name" value="Preph_deHydtase"/>
</dbReference>
<keyword evidence="5" id="KW-0584">Phenylalanine biosynthesis</keyword>
<dbReference type="PATRIC" id="fig|1317118.6.peg.3659"/>
<evidence type="ECO:0000256" key="1">
    <source>
        <dbReference type="ARBA" id="ARBA00004741"/>
    </source>
</evidence>
<dbReference type="AlphaFoldDB" id="W4HF04"/>
<evidence type="ECO:0000256" key="2">
    <source>
        <dbReference type="ARBA" id="ARBA00013147"/>
    </source>
</evidence>
<dbReference type="Proteomes" id="UP000019063">
    <property type="component" value="Unassembled WGS sequence"/>
</dbReference>
<dbReference type="GO" id="GO:0005737">
    <property type="term" value="C:cytoplasm"/>
    <property type="evidence" value="ECO:0007669"/>
    <property type="project" value="TreeGrafter"/>
</dbReference>
<dbReference type="EMBL" id="AQQW01000013">
    <property type="protein sequence ID" value="ETW11342.1"/>
    <property type="molecule type" value="Genomic_DNA"/>
</dbReference>
<dbReference type="RefSeq" id="WP_043846508.1">
    <property type="nucleotide sequence ID" value="NZ_AQQW01000013.1"/>
</dbReference>
<organism evidence="9 10">
    <name type="scientific">Roseivivax marinus</name>
    <dbReference type="NCBI Taxonomy" id="1379903"/>
    <lineage>
        <taxon>Bacteria</taxon>
        <taxon>Pseudomonadati</taxon>
        <taxon>Pseudomonadota</taxon>
        <taxon>Alphaproteobacteria</taxon>
        <taxon>Rhodobacterales</taxon>
        <taxon>Roseobacteraceae</taxon>
        <taxon>Roseivivax</taxon>
    </lineage>
</organism>
<dbReference type="PANTHER" id="PTHR21022">
    <property type="entry name" value="PREPHENATE DEHYDRATASE P PROTEIN"/>
    <property type="match status" value="1"/>
</dbReference>
<dbReference type="STRING" id="1379903.ATO8_17780"/>
<evidence type="ECO:0000256" key="6">
    <source>
        <dbReference type="ARBA" id="ARBA00023239"/>
    </source>
</evidence>
<evidence type="ECO:0000259" key="8">
    <source>
        <dbReference type="PROSITE" id="PS51171"/>
    </source>
</evidence>
<accession>W4HF04</accession>
<keyword evidence="6 9" id="KW-0456">Lyase</keyword>